<keyword evidence="2" id="KW-0812">Transmembrane</keyword>
<feature type="region of interest" description="Disordered" evidence="1">
    <location>
        <begin position="660"/>
        <end position="709"/>
    </location>
</feature>
<gene>
    <name evidence="3" type="ORF">APAL1065_LOCUS1693</name>
</gene>
<keyword evidence="2" id="KW-1133">Transmembrane helix</keyword>
<feature type="transmembrane region" description="Helical" evidence="2">
    <location>
        <begin position="623"/>
        <end position="643"/>
    </location>
</feature>
<dbReference type="EMBL" id="HBHT01002534">
    <property type="protein sequence ID" value="CAD9943020.1"/>
    <property type="molecule type" value="Transcribed_RNA"/>
</dbReference>
<organism evidence="3">
    <name type="scientific">Entomoneis paludosa</name>
    <dbReference type="NCBI Taxonomy" id="265537"/>
    <lineage>
        <taxon>Eukaryota</taxon>
        <taxon>Sar</taxon>
        <taxon>Stramenopiles</taxon>
        <taxon>Ochrophyta</taxon>
        <taxon>Bacillariophyta</taxon>
        <taxon>Bacillariophyceae</taxon>
        <taxon>Bacillariophycidae</taxon>
        <taxon>Entomoneidaceae</taxon>
        <taxon>Entomoneis</taxon>
    </lineage>
</organism>
<dbReference type="AlphaFoldDB" id="A0A7S2Y2Y9"/>
<accession>A0A7S2Y2Y9</accession>
<proteinExistence type="predicted"/>
<reference evidence="3" key="1">
    <citation type="submission" date="2021-01" db="EMBL/GenBank/DDBJ databases">
        <authorList>
            <person name="Corre E."/>
            <person name="Pelletier E."/>
            <person name="Niang G."/>
            <person name="Scheremetjew M."/>
            <person name="Finn R."/>
            <person name="Kale V."/>
            <person name="Holt S."/>
            <person name="Cochrane G."/>
            <person name="Meng A."/>
            <person name="Brown T."/>
            <person name="Cohen L."/>
        </authorList>
    </citation>
    <scope>NUCLEOTIDE SEQUENCE</scope>
    <source>
        <strain evidence="3">CCMP125</strain>
    </source>
</reference>
<sequence length="709" mass="77058">MMNNPIFQVTVFALEDEFGEYLGADARNYADSVVMSFFNSEENTGTVAAEAAVALNIGMEVINELYQQLANCRDQRIQDDNGIHSIDQVAALYIGDGEISGNHEEGHLLYNLAERMAIKFGTVDEASGMALANLKFLRLLNQARLDLSFPQACSGDLTTVRKLTRTVNKIVPQIIVVQVQALINAVLEDDRNRVRVHAHAVVPLVRACNEVTFEYLQDKLLNANFAETEVDAVISRLYSSLFCFGVTCADVGDHQEAETGAVCSAPTGLAPMVGYRPREEVIEYARLDLDIQYLDIMMAKKALGPAMDVYMFGLHSAGTAADGSSSVSLQNLAIGSGRSVVPEYNTHVQYYNSDNNYADTIVLDALNPASTFTDIERRQIVVGTAQYMIMYMAILQSMYESVSACKAGGRTDTSALLWDKAAAYIIGSMEGPVEEPYTVRPGVFLWGLGKKYCTSWGTCRNIITGSSLVNQEILSLLYTGRGAVNVQSCEALEKAAREMTSLLRVSLFQTTLSEVESTGTSQDSPLREEHFARSYSAARSLLPLISKENRDDANFISSTLDPDGPLLGASGETEKRANAILVEKALIDNIDDLDTDCALVGQTSTADACSGEVESERKNTVPLVIGITLGAIVGGALAIMLFVCQARKGQRNKDEQAKFIRNQQGVMDETRDFDPTDSRGQAATDELDHSDAAPAGDGTFSDVKLPEPV</sequence>
<keyword evidence="2" id="KW-0472">Membrane</keyword>
<evidence type="ECO:0000256" key="2">
    <source>
        <dbReference type="SAM" id="Phobius"/>
    </source>
</evidence>
<feature type="compositionally biased region" description="Basic and acidic residues" evidence="1">
    <location>
        <begin position="668"/>
        <end position="677"/>
    </location>
</feature>
<protein>
    <submittedName>
        <fullName evidence="3">Uncharacterized protein</fullName>
    </submittedName>
</protein>
<name>A0A7S2Y2Y9_9STRA</name>
<evidence type="ECO:0000313" key="3">
    <source>
        <dbReference type="EMBL" id="CAD9943020.1"/>
    </source>
</evidence>
<evidence type="ECO:0000256" key="1">
    <source>
        <dbReference type="SAM" id="MobiDB-lite"/>
    </source>
</evidence>